<dbReference type="AlphaFoldDB" id="A0A9X2WGS5"/>
<gene>
    <name evidence="1" type="ORF">NYR02_14280</name>
</gene>
<dbReference type="RefSeq" id="WP_260977027.1">
    <property type="nucleotide sequence ID" value="NZ_JAOANI010000022.1"/>
</dbReference>
<evidence type="ECO:0000313" key="2">
    <source>
        <dbReference type="Proteomes" id="UP001147830"/>
    </source>
</evidence>
<proteinExistence type="predicted"/>
<reference evidence="1" key="1">
    <citation type="journal article" date="2022" name="Front. Microbiol.">
        <title>Genome-based taxonomic rearrangement of Oceanobacter-related bacteria including the description of Thalassolituus hydrocarbonoclasticus sp. nov. and Thalassolituus pacificus sp. nov. and emended description of the genus Thalassolituus.</title>
        <authorList>
            <person name="Dong C."/>
            <person name="Wei L."/>
            <person name="Wang J."/>
            <person name="Lai Q."/>
            <person name="Huang Z."/>
            <person name="Shao Z."/>
        </authorList>
    </citation>
    <scope>NUCLEOTIDE SEQUENCE</scope>
    <source>
        <strain evidence="1">59MF3M-4</strain>
    </source>
</reference>
<dbReference type="Proteomes" id="UP001147830">
    <property type="component" value="Unassembled WGS sequence"/>
</dbReference>
<sequence>MGLKEKKAARDFEQDRLDSLKAQIFEAAKFEFEIEIKWDTITIDGYSHLYEQTWPLIYFEPVIIALKELCSDDFCQEAVQADLKKLVIENDGDIHNSEKCASYSDGVLTINHSPIINAENQVQDRAKTIKEVIENAL</sequence>
<comment type="caution">
    <text evidence="1">The sequence shown here is derived from an EMBL/GenBank/DDBJ whole genome shotgun (WGS) entry which is preliminary data.</text>
</comment>
<protein>
    <submittedName>
        <fullName evidence="1">Uncharacterized protein</fullName>
    </submittedName>
</protein>
<dbReference type="EMBL" id="JAOANI010000022">
    <property type="protein sequence ID" value="MCT7360186.1"/>
    <property type="molecule type" value="Genomic_DNA"/>
</dbReference>
<name>A0A9X2WGS5_9GAMM</name>
<keyword evidence="2" id="KW-1185">Reference proteome</keyword>
<organism evidence="1 2">
    <name type="scientific">Thalassolituus pacificus</name>
    <dbReference type="NCBI Taxonomy" id="2975440"/>
    <lineage>
        <taxon>Bacteria</taxon>
        <taxon>Pseudomonadati</taxon>
        <taxon>Pseudomonadota</taxon>
        <taxon>Gammaproteobacteria</taxon>
        <taxon>Oceanospirillales</taxon>
        <taxon>Oceanospirillaceae</taxon>
        <taxon>Thalassolituus</taxon>
    </lineage>
</organism>
<accession>A0A9X2WGS5</accession>
<evidence type="ECO:0000313" key="1">
    <source>
        <dbReference type="EMBL" id="MCT7360186.1"/>
    </source>
</evidence>
<reference evidence="1" key="2">
    <citation type="submission" date="2022-08" db="EMBL/GenBank/DDBJ databases">
        <authorList>
            <person name="Dong C."/>
        </authorList>
    </citation>
    <scope>NUCLEOTIDE SEQUENCE</scope>
    <source>
        <strain evidence="1">59MF3M-4</strain>
    </source>
</reference>